<keyword evidence="6 13" id="KW-0812">Transmembrane</keyword>
<evidence type="ECO:0000259" key="14">
    <source>
        <dbReference type="Pfam" id="PF01292"/>
    </source>
</evidence>
<keyword evidence="3" id="KW-0813">Transport</keyword>
<dbReference type="PANTHER" id="PTHR30529:SF7">
    <property type="entry name" value="CYTOCHROME B561 BACTERIAL_NI-HYDROGENASE DOMAIN-CONTAINING PROTEIN"/>
    <property type="match status" value="1"/>
</dbReference>
<dbReference type="Pfam" id="PF01292">
    <property type="entry name" value="Ni_hydr_CYTB"/>
    <property type="match status" value="1"/>
</dbReference>
<feature type="transmembrane region" description="Helical" evidence="13">
    <location>
        <begin position="144"/>
        <end position="166"/>
    </location>
</feature>
<feature type="transmembrane region" description="Helical" evidence="13">
    <location>
        <begin position="92"/>
        <end position="112"/>
    </location>
</feature>
<evidence type="ECO:0000256" key="3">
    <source>
        <dbReference type="ARBA" id="ARBA00022448"/>
    </source>
</evidence>
<keyword evidence="7" id="KW-0479">Metal-binding</keyword>
<reference evidence="15 16" key="1">
    <citation type="submission" date="2015-05" db="EMBL/GenBank/DDBJ databases">
        <title>Genome sequencing and analysis of members of genus Stenotrophomonas.</title>
        <authorList>
            <person name="Patil P.P."/>
            <person name="Midha S."/>
            <person name="Patil P.B."/>
        </authorList>
    </citation>
    <scope>NUCLEOTIDE SEQUENCE [LARGE SCALE GENOMIC DNA]</scope>
    <source>
        <strain evidence="15 16">DSM 12575</strain>
    </source>
</reference>
<evidence type="ECO:0000256" key="11">
    <source>
        <dbReference type="ARBA" id="ARBA00023136"/>
    </source>
</evidence>
<evidence type="ECO:0000256" key="8">
    <source>
        <dbReference type="ARBA" id="ARBA00022982"/>
    </source>
</evidence>
<accession>A0ABR5NFI1</accession>
<sequence>MPRASPRWPAAVRWLHWLGLLLVVATAMIGLLMVDMERGSDPRRLFYGLHKSLGVTALALAALRVAVRLATRAPAPLAAPAWQLRAAHATHLLMYALLLALPLSGWLLNSVAGQPLPWFGLFQLPALAARDPDLRQVLDTAHVWLFWTLAALVALHLAAVLHHQLLRRDGLLRRMLPAGRG</sequence>
<evidence type="ECO:0000256" key="2">
    <source>
        <dbReference type="ARBA" id="ARBA00004651"/>
    </source>
</evidence>
<keyword evidence="5" id="KW-0349">Heme</keyword>
<keyword evidence="9 13" id="KW-1133">Transmembrane helix</keyword>
<keyword evidence="16" id="KW-1185">Reference proteome</keyword>
<dbReference type="RefSeq" id="WP_055773092.1">
    <property type="nucleotide sequence ID" value="NZ_LDJG01000052.1"/>
</dbReference>
<evidence type="ECO:0000256" key="5">
    <source>
        <dbReference type="ARBA" id="ARBA00022617"/>
    </source>
</evidence>
<organism evidence="15 16">
    <name type="scientific">Stenotrophomonas nitritireducens</name>
    <dbReference type="NCBI Taxonomy" id="83617"/>
    <lineage>
        <taxon>Bacteria</taxon>
        <taxon>Pseudomonadati</taxon>
        <taxon>Pseudomonadota</taxon>
        <taxon>Gammaproteobacteria</taxon>
        <taxon>Lysobacterales</taxon>
        <taxon>Lysobacteraceae</taxon>
        <taxon>Stenotrophomonas</taxon>
    </lineage>
</organism>
<dbReference type="InterPro" id="IPR016174">
    <property type="entry name" value="Di-haem_cyt_TM"/>
</dbReference>
<dbReference type="InterPro" id="IPR052168">
    <property type="entry name" value="Cytochrome_b561_oxidase"/>
</dbReference>
<comment type="similarity">
    <text evidence="12">Belongs to the cytochrome b561 family.</text>
</comment>
<dbReference type="EMBL" id="LDJG01000052">
    <property type="protein sequence ID" value="KRG53548.1"/>
    <property type="molecule type" value="Genomic_DNA"/>
</dbReference>
<feature type="transmembrane region" description="Helical" evidence="13">
    <location>
        <begin position="53"/>
        <end position="71"/>
    </location>
</feature>
<feature type="transmembrane region" description="Helical" evidence="13">
    <location>
        <begin position="12"/>
        <end position="33"/>
    </location>
</feature>
<evidence type="ECO:0000256" key="12">
    <source>
        <dbReference type="ARBA" id="ARBA00037975"/>
    </source>
</evidence>
<keyword evidence="10" id="KW-0408">Iron</keyword>
<evidence type="ECO:0000256" key="10">
    <source>
        <dbReference type="ARBA" id="ARBA00023004"/>
    </source>
</evidence>
<comment type="caution">
    <text evidence="15">The sequence shown here is derived from an EMBL/GenBank/DDBJ whole genome shotgun (WGS) entry which is preliminary data.</text>
</comment>
<evidence type="ECO:0000313" key="15">
    <source>
        <dbReference type="EMBL" id="KRG53548.1"/>
    </source>
</evidence>
<dbReference type="InterPro" id="IPR011577">
    <property type="entry name" value="Cyt_b561_bac/Ni-Hgenase"/>
</dbReference>
<evidence type="ECO:0000256" key="13">
    <source>
        <dbReference type="SAM" id="Phobius"/>
    </source>
</evidence>
<dbReference type="Gene3D" id="1.20.950.20">
    <property type="entry name" value="Transmembrane di-heme cytochromes, Chain C"/>
    <property type="match status" value="1"/>
</dbReference>
<name>A0ABR5NFI1_9GAMM</name>
<gene>
    <name evidence="15" type="ORF">ABB22_17440</name>
</gene>
<comment type="cofactor">
    <cofactor evidence="1">
        <name>heme b</name>
        <dbReference type="ChEBI" id="CHEBI:60344"/>
    </cofactor>
</comment>
<evidence type="ECO:0000256" key="6">
    <source>
        <dbReference type="ARBA" id="ARBA00022692"/>
    </source>
</evidence>
<keyword evidence="8" id="KW-0249">Electron transport</keyword>
<evidence type="ECO:0000313" key="16">
    <source>
        <dbReference type="Proteomes" id="UP000050902"/>
    </source>
</evidence>
<protein>
    <recommendedName>
        <fullName evidence="14">Cytochrome b561 bacterial/Ni-hydrogenase domain-containing protein</fullName>
    </recommendedName>
</protein>
<proteinExistence type="inferred from homology"/>
<keyword evidence="11 13" id="KW-0472">Membrane</keyword>
<feature type="domain" description="Cytochrome b561 bacterial/Ni-hydrogenase" evidence="14">
    <location>
        <begin position="7"/>
        <end position="177"/>
    </location>
</feature>
<evidence type="ECO:0000256" key="7">
    <source>
        <dbReference type="ARBA" id="ARBA00022723"/>
    </source>
</evidence>
<comment type="subcellular location">
    <subcellularLocation>
        <location evidence="2">Cell membrane</location>
        <topology evidence="2">Multi-pass membrane protein</topology>
    </subcellularLocation>
</comment>
<evidence type="ECO:0000256" key="4">
    <source>
        <dbReference type="ARBA" id="ARBA00022475"/>
    </source>
</evidence>
<dbReference type="Proteomes" id="UP000050902">
    <property type="component" value="Unassembled WGS sequence"/>
</dbReference>
<evidence type="ECO:0000256" key="1">
    <source>
        <dbReference type="ARBA" id="ARBA00001970"/>
    </source>
</evidence>
<evidence type="ECO:0000256" key="9">
    <source>
        <dbReference type="ARBA" id="ARBA00022989"/>
    </source>
</evidence>
<dbReference type="PANTHER" id="PTHR30529">
    <property type="entry name" value="CYTOCHROME B561"/>
    <property type="match status" value="1"/>
</dbReference>
<keyword evidence="4" id="KW-1003">Cell membrane</keyword>
<dbReference type="SUPFAM" id="SSF81342">
    <property type="entry name" value="Transmembrane di-heme cytochromes"/>
    <property type="match status" value="1"/>
</dbReference>